<feature type="chain" id="PRO_5020837592" evidence="2">
    <location>
        <begin position="26"/>
        <end position="522"/>
    </location>
</feature>
<proteinExistence type="predicted"/>
<feature type="compositionally biased region" description="Polar residues" evidence="1">
    <location>
        <begin position="69"/>
        <end position="81"/>
    </location>
</feature>
<accession>A0A4Q9L922</accession>
<dbReference type="VEuPathDB" id="MicrosporidiaDB:CWI37_0325p0040"/>
<dbReference type="AlphaFoldDB" id="A0A4Q9L922"/>
<organism evidence="3 4">
    <name type="scientific">Hamiltosporidium tvaerminnensis</name>
    <dbReference type="NCBI Taxonomy" id="1176355"/>
    <lineage>
        <taxon>Eukaryota</taxon>
        <taxon>Fungi</taxon>
        <taxon>Fungi incertae sedis</taxon>
        <taxon>Microsporidia</taxon>
        <taxon>Dubosqiidae</taxon>
        <taxon>Hamiltosporidium</taxon>
    </lineage>
</organism>
<evidence type="ECO:0000313" key="3">
    <source>
        <dbReference type="EMBL" id="TBU03260.1"/>
    </source>
</evidence>
<keyword evidence="2" id="KW-0732">Signal</keyword>
<feature type="region of interest" description="Disordered" evidence="1">
    <location>
        <begin position="29"/>
        <end position="108"/>
    </location>
</feature>
<feature type="signal peptide" evidence="2">
    <location>
        <begin position="1"/>
        <end position="25"/>
    </location>
</feature>
<evidence type="ECO:0000256" key="2">
    <source>
        <dbReference type="SAM" id="SignalP"/>
    </source>
</evidence>
<gene>
    <name evidence="3" type="ORF">CWI37_0325p0040</name>
</gene>
<protein>
    <submittedName>
        <fullName evidence="3">Uncharacterized protein</fullName>
    </submittedName>
</protein>
<dbReference type="EMBL" id="PITJ01000325">
    <property type="protein sequence ID" value="TBU03260.1"/>
    <property type="molecule type" value="Genomic_DNA"/>
</dbReference>
<evidence type="ECO:0000256" key="1">
    <source>
        <dbReference type="SAM" id="MobiDB-lite"/>
    </source>
</evidence>
<comment type="caution">
    <text evidence="3">The sequence shown here is derived from an EMBL/GenBank/DDBJ whole genome shotgun (WGS) entry which is preliminary data.</text>
</comment>
<dbReference type="Proteomes" id="UP000292362">
    <property type="component" value="Unassembled WGS sequence"/>
</dbReference>
<name>A0A4Q9L922_9MICR</name>
<reference evidence="3 4" key="1">
    <citation type="submission" date="2017-12" db="EMBL/GenBank/DDBJ databases">
        <authorList>
            <person name="Pombert J.-F."/>
            <person name="Haag K.L."/>
            <person name="Ebert D."/>
        </authorList>
    </citation>
    <scope>NUCLEOTIDE SEQUENCE [LARGE SCALE GENOMIC DNA]</scope>
    <source>
        <strain evidence="3">FI-OER-3-3</strain>
    </source>
</reference>
<sequence>MYFQKFIPNKNFILIVSLLLTCKSSDNLRSGKRSFSEISKDQTSAVSVKKGSKTSDVKRLPVSPKHRNSSTNKTSSDNVGANINDKRRHTKGDSPKKQGRINSRSARTEKIVNIPLPREDQNFGFTLAESGINHASNNISKVINRTNNVRMYNTSISRPSKPSSVETPGFINVIYAHCVQRRSSNNISSIFEKSGRIYEISENEFLEKYFTILEELAPIEDYIIKFNPQQKKIFEDLFEKNKKHIDLSISEDSVLLEIPIFISINKIIEEVINSGTSNIKNHVTFFFYLKLIEAFIKEIHKRINFIFNRSADIRKKNIHLDKEFNTALYNGLLLIIRTTELRFSIHSPILKKYYKAFLFACEFFRSMTNTNVAYVDAKITQDDFTVFLIDVILYIEESDINEICLLIRREQNTPLDGQKPKFAKITPKCLSNDLITKIIGYYLIIFEKKYLKNRDKVSSFEFNDEAYANLQKRFDIVSKKNSHPQEKNRTTLIHLLEDTYKYFHDFALPQKISEKNQTEKES</sequence>
<evidence type="ECO:0000313" key="4">
    <source>
        <dbReference type="Proteomes" id="UP000292362"/>
    </source>
</evidence>